<proteinExistence type="predicted"/>
<evidence type="ECO:0000256" key="7">
    <source>
        <dbReference type="ARBA" id="ARBA00022833"/>
    </source>
</evidence>
<evidence type="ECO:0000313" key="17">
    <source>
        <dbReference type="RefSeq" id="XP_033782242.1"/>
    </source>
</evidence>
<dbReference type="InterPro" id="IPR013083">
    <property type="entry name" value="Znf_RING/FYVE/PHD"/>
</dbReference>
<dbReference type="InterPro" id="IPR022557">
    <property type="entry name" value="SARA-like_C"/>
</dbReference>
<dbReference type="PROSITE" id="PS50178">
    <property type="entry name" value="ZF_FYVE"/>
    <property type="match status" value="1"/>
</dbReference>
<keyword evidence="2 11" id="KW-0963">Cytoplasm</keyword>
<comment type="function">
    <text evidence="9">May be involved in regulating membrane trafficking in the endosomal pathway. Overexpression induces endosome aggregation. Required to target TOM1 to endosomes.</text>
</comment>
<keyword evidence="8 11" id="KW-0472">Membrane</keyword>
<dbReference type="CDD" id="cd15729">
    <property type="entry name" value="FYVE_endofin"/>
    <property type="match status" value="1"/>
</dbReference>
<dbReference type="GeneID" id="117351222"/>
<dbReference type="Gene3D" id="4.10.720.10">
    <property type="entry name" value="Smad anchor for receptor activation, Smad-binding domain"/>
    <property type="match status" value="1"/>
</dbReference>
<dbReference type="RefSeq" id="XP_033782160.1">
    <property type="nucleotide sequence ID" value="XM_033926269.1"/>
</dbReference>
<evidence type="ECO:0000256" key="6">
    <source>
        <dbReference type="ARBA" id="ARBA00022771"/>
    </source>
</evidence>
<dbReference type="RefSeq" id="XP_033782242.1">
    <property type="nucleotide sequence ID" value="XM_033926351.1"/>
</dbReference>
<dbReference type="PIRSF" id="PIRSF037289">
    <property type="entry name" value="SARA/endofin"/>
    <property type="match status" value="1"/>
</dbReference>
<dbReference type="FunFam" id="3.30.500.40:FF:000002">
    <property type="entry name" value="Zinc finger FYVE domain-containing protein 16"/>
    <property type="match status" value="1"/>
</dbReference>
<feature type="region of interest" description="Disordered" evidence="13">
    <location>
        <begin position="683"/>
        <end position="702"/>
    </location>
</feature>
<organism evidence="15 16">
    <name type="scientific">Geotrypetes seraphini</name>
    <name type="common">Gaboon caecilian</name>
    <name type="synonym">Caecilia seraphini</name>
    <dbReference type="NCBI Taxonomy" id="260995"/>
    <lineage>
        <taxon>Eukaryota</taxon>
        <taxon>Metazoa</taxon>
        <taxon>Chordata</taxon>
        <taxon>Craniata</taxon>
        <taxon>Vertebrata</taxon>
        <taxon>Euteleostomi</taxon>
        <taxon>Amphibia</taxon>
        <taxon>Gymnophiona</taxon>
        <taxon>Geotrypetes</taxon>
    </lineage>
</organism>
<dbReference type="FunFam" id="3.30.40.10:FF:000084">
    <property type="entry name" value="Zinc finger, FYVE domain-containing 9b"/>
    <property type="match status" value="1"/>
</dbReference>
<protein>
    <recommendedName>
        <fullName evidence="11">Zinc finger FYVE domain-containing protein</fullName>
    </recommendedName>
</protein>
<dbReference type="CTD" id="9765"/>
<dbReference type="GO" id="GO:0016197">
    <property type="term" value="P:endosomal transport"/>
    <property type="evidence" value="ECO:0007669"/>
    <property type="project" value="TreeGrafter"/>
</dbReference>
<evidence type="ECO:0000256" key="8">
    <source>
        <dbReference type="ARBA" id="ARBA00023136"/>
    </source>
</evidence>
<reference evidence="16 17" key="1">
    <citation type="submission" date="2025-04" db="UniProtKB">
        <authorList>
            <consortium name="RefSeq"/>
        </authorList>
    </citation>
    <scope>IDENTIFICATION</scope>
</reference>
<dbReference type="Pfam" id="PF01363">
    <property type="entry name" value="FYVE"/>
    <property type="match status" value="1"/>
</dbReference>
<evidence type="ECO:0000256" key="13">
    <source>
        <dbReference type="SAM" id="MobiDB-lite"/>
    </source>
</evidence>
<dbReference type="Proteomes" id="UP000515159">
    <property type="component" value="Chromosome 1"/>
</dbReference>
<evidence type="ECO:0000256" key="2">
    <source>
        <dbReference type="ARBA" id="ARBA00022490"/>
    </source>
</evidence>
<feature type="compositionally biased region" description="Low complexity" evidence="13">
    <location>
        <begin position="902"/>
        <end position="914"/>
    </location>
</feature>
<dbReference type="GO" id="GO:0005829">
    <property type="term" value="C:cytosol"/>
    <property type="evidence" value="ECO:0007669"/>
    <property type="project" value="UniProtKB-UniRule"/>
</dbReference>
<dbReference type="SUPFAM" id="SSF57903">
    <property type="entry name" value="FYVE/PHD zinc finger"/>
    <property type="match status" value="1"/>
</dbReference>
<dbReference type="Gene3D" id="3.30.40.10">
    <property type="entry name" value="Zinc/RING finger domain, C3HC4 (zinc finger)"/>
    <property type="match status" value="1"/>
</dbReference>
<dbReference type="GO" id="GO:0005545">
    <property type="term" value="F:1-phosphatidylinositol binding"/>
    <property type="evidence" value="ECO:0007669"/>
    <property type="project" value="UniProtKB-ARBA"/>
</dbReference>
<feature type="domain" description="FYVE-type" evidence="14">
    <location>
        <begin position="755"/>
        <end position="813"/>
    </location>
</feature>
<accession>A0A6P8PKQ3</accession>
<evidence type="ECO:0000256" key="5">
    <source>
        <dbReference type="ARBA" id="ARBA00022753"/>
    </source>
</evidence>
<dbReference type="InterPro" id="IPR037145">
    <property type="entry name" value="SARA_Smad-bd_sf"/>
</dbReference>
<sequence>MDSYFKAAVCDLDKLLDDFEQSTDEVDCSRAAVSLCSTVHHLFPSALHHLELESQAFTLQHSLMDSTALKLHQKLDKTVDKTIIGELAASAQYERNVMGLDLLSTVDSSTSNEVQPSSLGRCSVPVCDLISDTGNLILATASKDEQELQPENLLSHKDCLLGFDLSPLPATLPVSSKEDSSSSGPVEQNITEAFLSEAGPFKACTLSLQDLETAGCISTEVSELYVSKSRTEFTKNHRDENINNIGVTTGNLNMANSKDEGINTELSLESLVKENTNSLINNEKNSERSGVKTEPKEHTSIGAMSSVLSKRGDLCEEYIALRLKEGNSSDVSLCEKGFVTLEKEQYQDKIRSVYSGNDTSEMLEDSSLTSCPSTEDDQPSLSCIPLAISMCGSLVVTDDKEHGLTPQEKERVVSNAVTMHETTSNDLLPDWVSYGQMDSSSVAEKEENLGKINQTFVGEDRGGEMGRNERWGKVITKEESSKEIAAFPSAAESESNFTSSDTYQPDIYYKEDVSTVEEAISQALLTADEDMFQCDMLISDAELDAFLNEQTIQHNSKPHIDNVSMSDANQVSLIKRDEANDDGNDLDVPKVYDTNVKLDTQAQDTVVSDGVGTFDLTNDECKLDSLSISLTGNTQCVNHKTETEKILSHNALNQAINTGGARPKTACETELSKSLKQSLVETRNEQQQMDYGTPSVIPSGTDLSPSVNDSGIESNLKVELESVSDSTEKQQIASNEESAHKGTILGQKQPSWVPDVEAPNCMNCQVKFTFTKRRHHCRACGKVFCTACCNRKCKLQYMEKEARVCIVCYDSINKAQAFERMMSPTAPCPNPNTPSEYCSSIPPLHQAQAAGTLNSPLPTVMVPVSILKPPGIEGTYAKEQKRVWFADGILPNGEVADTTKLSSGSKRSSPVSPVDSECQMVVNLRDDDPHVADVESKELTNTLGTETEQLFNSVPVIPSHTELPVACFSTDKMRCNIAKYVSKEISLLPEEEDQLPPLLVAVGEDSIVENHPSHKQLMLLLDEGGPDPLTFILNANLLVNVKLTSYSSEKCWYFSTNGLHGLGQAEIIILLLCLPHEDTLPKDIFKLFLNIYKDALKGKYIGNLENISFTESFLNSKDHGGFLFFTPTYQDLSELSLPNSPFICGTLIQKLEVPWAKIFPIRLMLRLGAEYGVYPSPVTSIRHRKPLFGEIGHTIMNLLADLRNFQYTLPTVDGLLIHMEMGKSCIKIPVHRYSEVLKLINSFNEHVISIGASFSLEADSHLVCVQNDEGQYQTQANSATDQPRKVTGASFVVFNGSLKTSSGFLAKSSIVEDGLMVQITLETMEALRQALREKRDFRITCGKLDAGDLREDVNICWVESEEKVNKGVVSPIDGQSMEGIPSERIFQEADFETDDKLVKCTEVFYLLRGADPANTATHYQFAKEVGTACSAALCPHLKVLKENGMSKIGLRISMDIDMVEYRAGSGGQLLPQHYLNELDSALVPVIHGRTSDTSSLPIMMELFFFLIENLF</sequence>
<evidence type="ECO:0000256" key="10">
    <source>
        <dbReference type="ARBA" id="ARBA00063841"/>
    </source>
</evidence>
<evidence type="ECO:0000259" key="14">
    <source>
        <dbReference type="PROSITE" id="PS50178"/>
    </source>
</evidence>
<dbReference type="GO" id="GO:0031901">
    <property type="term" value="C:early endosome membrane"/>
    <property type="evidence" value="ECO:0007669"/>
    <property type="project" value="UniProtKB-SubCell"/>
</dbReference>
<dbReference type="SMART" id="SM00064">
    <property type="entry name" value="FYVE"/>
    <property type="match status" value="1"/>
</dbReference>
<dbReference type="InterPro" id="IPR017455">
    <property type="entry name" value="Znf_FYVE-rel"/>
</dbReference>
<keyword evidence="7" id="KW-0862">Zinc</keyword>
<evidence type="ECO:0000313" key="15">
    <source>
        <dbReference type="Proteomes" id="UP000515159"/>
    </source>
</evidence>
<comment type="subunit">
    <text evidence="10">Interacts (via C-terminus) with TOM1 (via C-terminus); interaction is required to target TOM1 to endosomes. Does not interact with TOM1L1 or TOM1L2.</text>
</comment>
<evidence type="ECO:0000256" key="11">
    <source>
        <dbReference type="PIRNR" id="PIRNR037289"/>
    </source>
</evidence>
<keyword evidence="4 11" id="KW-0479">Metal-binding</keyword>
<dbReference type="OrthoDB" id="5872154at2759"/>
<keyword evidence="3" id="KW-0597">Phosphoprotein</keyword>
<dbReference type="GO" id="GO:0006622">
    <property type="term" value="P:protein targeting to lysosome"/>
    <property type="evidence" value="ECO:0007669"/>
    <property type="project" value="TreeGrafter"/>
</dbReference>
<evidence type="ECO:0000256" key="3">
    <source>
        <dbReference type="ARBA" id="ARBA00022553"/>
    </source>
</evidence>
<dbReference type="InterPro" id="IPR011011">
    <property type="entry name" value="Znf_FYVE_PHD"/>
</dbReference>
<evidence type="ECO:0000256" key="1">
    <source>
        <dbReference type="ARBA" id="ARBA00004220"/>
    </source>
</evidence>
<evidence type="ECO:0000256" key="4">
    <source>
        <dbReference type="ARBA" id="ARBA00022723"/>
    </source>
</evidence>
<dbReference type="KEGG" id="gsh:117351222"/>
<dbReference type="PANTHER" id="PTHR46319">
    <property type="entry name" value="ZINC FINGER FYVE DOMAIN-CONTAINING PROTEIN"/>
    <property type="match status" value="1"/>
</dbReference>
<evidence type="ECO:0000256" key="9">
    <source>
        <dbReference type="ARBA" id="ARBA00054273"/>
    </source>
</evidence>
<name>A0A6P8PKQ3_GEOSA</name>
<dbReference type="InterPro" id="IPR035438">
    <property type="entry name" value="SARA/endofin"/>
</dbReference>
<dbReference type="PANTHER" id="PTHR46319:SF1">
    <property type="entry name" value="ZINC FINGER FYVE DOMAIN-CONTAINING PROTEIN 16"/>
    <property type="match status" value="1"/>
</dbReference>
<evidence type="ECO:0000256" key="12">
    <source>
        <dbReference type="PROSITE-ProRule" id="PRU00091"/>
    </source>
</evidence>
<dbReference type="InterPro" id="IPR000306">
    <property type="entry name" value="Znf_FYVE"/>
</dbReference>
<dbReference type="FunFam" id="3.30.1360.220:FF:000001">
    <property type="entry name" value="Zinc finger, FYVE domain-containing 9a"/>
    <property type="match status" value="1"/>
</dbReference>
<keyword evidence="6 12" id="KW-0863">Zinc-finger</keyword>
<comment type="subcellular location">
    <subcellularLocation>
        <location evidence="11">Cytoplasm</location>
    </subcellularLocation>
    <subcellularLocation>
        <location evidence="1 11">Early endosome membrane</location>
        <topology evidence="1">Peripheral membrane protein</topology>
    </subcellularLocation>
</comment>
<keyword evidence="15" id="KW-1185">Reference proteome</keyword>
<dbReference type="SMART" id="SM01421">
    <property type="entry name" value="DUF3480"/>
    <property type="match status" value="1"/>
</dbReference>
<dbReference type="Pfam" id="PF11979">
    <property type="entry name" value="SARA_C"/>
    <property type="match status" value="1"/>
</dbReference>
<dbReference type="InterPro" id="IPR024608">
    <property type="entry name" value="SARA-like_SBD"/>
</dbReference>
<gene>
    <name evidence="16 17" type="primary">ZFYVE16</name>
</gene>
<feature type="region of interest" description="Disordered" evidence="13">
    <location>
        <begin position="896"/>
        <end position="915"/>
    </location>
</feature>
<dbReference type="GO" id="GO:0008270">
    <property type="term" value="F:zinc ion binding"/>
    <property type="evidence" value="ECO:0007669"/>
    <property type="project" value="UniProtKB-KW"/>
</dbReference>
<dbReference type="SMART" id="SM01422">
    <property type="entry name" value="SARA"/>
    <property type="match status" value="1"/>
</dbReference>
<dbReference type="Pfam" id="PF11409">
    <property type="entry name" value="SARA"/>
    <property type="match status" value="1"/>
</dbReference>
<evidence type="ECO:0000313" key="16">
    <source>
        <dbReference type="RefSeq" id="XP_033782160.1"/>
    </source>
</evidence>
<dbReference type="Gene3D" id="3.30.1360.220">
    <property type="entry name" value="Domain of unknown function (DUF3480), N-terminal subdomain"/>
    <property type="match status" value="1"/>
</dbReference>
<dbReference type="Gene3D" id="3.30.500.40">
    <property type="match status" value="1"/>
</dbReference>
<keyword evidence="5 11" id="KW-0967">Endosome</keyword>